<keyword evidence="1" id="KW-0560">Oxidoreductase</keyword>
<dbReference type="Proteomes" id="UP000291562">
    <property type="component" value="Chromosome"/>
</dbReference>
<evidence type="ECO:0000313" key="1">
    <source>
        <dbReference type="EMBL" id="QBB71853.1"/>
    </source>
</evidence>
<dbReference type="Gene3D" id="2.60.120.620">
    <property type="entry name" value="q2cbj1_9rhob like domain"/>
    <property type="match status" value="1"/>
</dbReference>
<evidence type="ECO:0000313" key="2">
    <source>
        <dbReference type="Proteomes" id="UP000291562"/>
    </source>
</evidence>
<dbReference type="GO" id="GO:0016706">
    <property type="term" value="F:2-oxoglutarate-dependent dioxygenase activity"/>
    <property type="evidence" value="ECO:0007669"/>
    <property type="project" value="UniProtKB-ARBA"/>
</dbReference>
<dbReference type="OrthoDB" id="9075305at2"/>
<name>A0A411HMZ4_9GAMM</name>
<dbReference type="EMBL" id="CP035704">
    <property type="protein sequence ID" value="QBB71853.1"/>
    <property type="molecule type" value="Genomic_DNA"/>
</dbReference>
<keyword evidence="2" id="KW-1185">Reference proteome</keyword>
<accession>A0A411HMZ4</accession>
<proteinExistence type="predicted"/>
<keyword evidence="1" id="KW-0223">Dioxygenase</keyword>
<dbReference type="Pfam" id="PF05721">
    <property type="entry name" value="PhyH"/>
    <property type="match status" value="1"/>
</dbReference>
<gene>
    <name evidence="1" type="ORF">ELE36_16650</name>
</gene>
<dbReference type="KEGG" id="xbc:ELE36_16650"/>
<reference evidence="1 2" key="1">
    <citation type="submission" date="2019-01" db="EMBL/GenBank/DDBJ databases">
        <title>Pseudolysobacter antarctica gen. nov., sp. nov., isolated from Fildes Peninsula, Antarctica.</title>
        <authorList>
            <person name="Wei Z."/>
            <person name="Peng F."/>
        </authorList>
    </citation>
    <scope>NUCLEOTIDE SEQUENCE [LARGE SCALE GENOMIC DNA]</scope>
    <source>
        <strain evidence="1 2">AQ6-296</strain>
    </source>
</reference>
<dbReference type="SUPFAM" id="SSF51197">
    <property type="entry name" value="Clavaminate synthase-like"/>
    <property type="match status" value="1"/>
</dbReference>
<organism evidence="1 2">
    <name type="scientific">Pseudolysobacter antarcticus</name>
    <dbReference type="NCBI Taxonomy" id="2511995"/>
    <lineage>
        <taxon>Bacteria</taxon>
        <taxon>Pseudomonadati</taxon>
        <taxon>Pseudomonadota</taxon>
        <taxon>Gammaproteobacteria</taxon>
        <taxon>Lysobacterales</taxon>
        <taxon>Rhodanobacteraceae</taxon>
        <taxon>Pseudolysobacter</taxon>
    </lineage>
</organism>
<dbReference type="RefSeq" id="WP_129835271.1">
    <property type="nucleotide sequence ID" value="NZ_CP035704.1"/>
</dbReference>
<sequence length="345" mass="39209">MKFSPVTPSPAVDIRDIQVFRAENFPPSNQLPWLDRPDWRVQVESLLQRGEISTEQAELCSHWAENGYVIVPKMFSDAMLDTAWRRYESLIAQQVLVPVEDYDPSSENTLPGRVLNPHFKVSEFDAILRDTAAADLVSLLLGVTSLPFQTIAGHKGSQQLAHSDSIHMTTYPQGYLVANWIAFEDIAPDSGPLEFYPGSHRLPYVYTRECGIGLDEGRASYMSYHTKYETRVQRDIAENGLAPSYFHANKGDVFFWHANLLHGGSRIKNMRSSRRALVCHYFAEGCVCYHDYTGSPNHLLEFPLLERAQFNGADYLRLNPDVAAAGVDAYTHYLEFGFREKRRVR</sequence>
<protein>
    <submittedName>
        <fullName evidence="1">Phytanoyl-CoA dioxygenase</fullName>
    </submittedName>
</protein>
<dbReference type="PANTHER" id="PTHR20883">
    <property type="entry name" value="PHYTANOYL-COA DIOXYGENASE DOMAIN CONTAINING 1"/>
    <property type="match status" value="1"/>
</dbReference>
<dbReference type="AlphaFoldDB" id="A0A411HMZ4"/>
<dbReference type="PANTHER" id="PTHR20883:SF46">
    <property type="entry name" value="PHYTANOYL-COA HYDROXYLASE"/>
    <property type="match status" value="1"/>
</dbReference>
<dbReference type="InterPro" id="IPR008775">
    <property type="entry name" value="Phytyl_CoA_dOase-like"/>
</dbReference>
<dbReference type="GO" id="GO:0005506">
    <property type="term" value="F:iron ion binding"/>
    <property type="evidence" value="ECO:0007669"/>
    <property type="project" value="UniProtKB-ARBA"/>
</dbReference>